<dbReference type="InterPro" id="IPR043129">
    <property type="entry name" value="ATPase_NBD"/>
</dbReference>
<organism evidence="2 3">
    <name type="scientific">Hymenobacter glaciei</name>
    <dbReference type="NCBI Taxonomy" id="877209"/>
    <lineage>
        <taxon>Bacteria</taxon>
        <taxon>Pseudomonadati</taxon>
        <taxon>Bacteroidota</taxon>
        <taxon>Cytophagia</taxon>
        <taxon>Cytophagales</taxon>
        <taxon>Hymenobacteraceae</taxon>
        <taxon>Hymenobacter</taxon>
    </lineage>
</organism>
<dbReference type="EMBL" id="BAABDK010000007">
    <property type="protein sequence ID" value="GAA4026638.1"/>
    <property type="molecule type" value="Genomic_DNA"/>
</dbReference>
<evidence type="ECO:0000313" key="2">
    <source>
        <dbReference type="EMBL" id="GAA4026638.1"/>
    </source>
</evidence>
<sequence>MSTFAENFKATVSGIILLSLETSSPVCSVALHRLEDGSLIGQSELRLDKSHSTHLTVLIEQLLANTGHQLADLAAVAVSDGPGSYTGLRIGGAAAKGLCFALDIPLVAVSTLQALAAQVAAGTARPSTWLYCPMLDARRTEVYAALYTHDGQQVLAPTPLLLDADTLAEQLATRAVLFFGHGAAKFQALLGEHSNASFLAGIEPSAISVGQLAVAAFHRQEFQDVAYYEPFYLKEVYTTTPKAR</sequence>
<feature type="domain" description="Gcp-like" evidence="1">
    <location>
        <begin position="49"/>
        <end position="154"/>
    </location>
</feature>
<name>A0ABP7TII3_9BACT</name>
<accession>A0ABP7TII3</accession>
<dbReference type="Gene3D" id="3.30.420.40">
    <property type="match status" value="2"/>
</dbReference>
<evidence type="ECO:0000313" key="3">
    <source>
        <dbReference type="Proteomes" id="UP001501469"/>
    </source>
</evidence>
<keyword evidence="3" id="KW-1185">Reference proteome</keyword>
<dbReference type="Proteomes" id="UP001501469">
    <property type="component" value="Unassembled WGS sequence"/>
</dbReference>
<evidence type="ECO:0000259" key="1">
    <source>
        <dbReference type="Pfam" id="PF00814"/>
    </source>
</evidence>
<dbReference type="InterPro" id="IPR000905">
    <property type="entry name" value="Gcp-like_dom"/>
</dbReference>
<dbReference type="PANTHER" id="PTHR11735:SF11">
    <property type="entry name" value="TRNA THREONYLCARBAMOYLADENOSINE BIOSYNTHESIS PROTEIN TSAB"/>
    <property type="match status" value="1"/>
</dbReference>
<dbReference type="NCBIfam" id="TIGR03725">
    <property type="entry name" value="T6A_YeaZ"/>
    <property type="match status" value="1"/>
</dbReference>
<proteinExistence type="predicted"/>
<dbReference type="Pfam" id="PF00814">
    <property type="entry name" value="TsaD"/>
    <property type="match status" value="1"/>
</dbReference>
<reference evidence="3" key="1">
    <citation type="journal article" date="2019" name="Int. J. Syst. Evol. Microbiol.">
        <title>The Global Catalogue of Microorganisms (GCM) 10K type strain sequencing project: providing services to taxonomists for standard genome sequencing and annotation.</title>
        <authorList>
            <consortium name="The Broad Institute Genomics Platform"/>
            <consortium name="The Broad Institute Genome Sequencing Center for Infectious Disease"/>
            <person name="Wu L."/>
            <person name="Ma J."/>
        </authorList>
    </citation>
    <scope>NUCLEOTIDE SEQUENCE [LARGE SCALE GENOMIC DNA]</scope>
    <source>
        <strain evidence="3">JCM 17225</strain>
    </source>
</reference>
<comment type="caution">
    <text evidence="2">The sequence shown here is derived from an EMBL/GenBank/DDBJ whole genome shotgun (WGS) entry which is preliminary data.</text>
</comment>
<gene>
    <name evidence="2" type="primary">tsaB</name>
    <name evidence="2" type="ORF">GCM10022409_08260</name>
</gene>
<dbReference type="SUPFAM" id="SSF53067">
    <property type="entry name" value="Actin-like ATPase domain"/>
    <property type="match status" value="2"/>
</dbReference>
<protein>
    <submittedName>
        <fullName evidence="2">tRNA (Adenosine(37)-N6)-threonylcarbamoyltransferase complex dimerization subunit type 1 TsaB</fullName>
    </submittedName>
</protein>
<dbReference type="CDD" id="cd24032">
    <property type="entry name" value="ASKHA_NBD_TsaB"/>
    <property type="match status" value="1"/>
</dbReference>
<dbReference type="PANTHER" id="PTHR11735">
    <property type="entry name" value="TRNA N6-ADENOSINE THREONYLCARBAMOYLTRANSFERASE"/>
    <property type="match status" value="1"/>
</dbReference>
<dbReference type="InterPro" id="IPR022496">
    <property type="entry name" value="T6A_TsaB"/>
</dbReference>